<proteinExistence type="predicted"/>
<reference evidence="1" key="1">
    <citation type="submission" date="2022-12" db="EMBL/GenBank/DDBJ databases">
        <title>New Phytohabitans aurantiacus sp. RD004123 nov., an actinomycete isolated from soil.</title>
        <authorList>
            <person name="Triningsih D.W."/>
            <person name="Harunari E."/>
            <person name="Igarashi Y."/>
        </authorList>
    </citation>
    <scope>NUCLEOTIDE SEQUENCE</scope>
    <source>
        <strain evidence="1">RD004123</strain>
    </source>
</reference>
<accession>A0ABQ5R7Z1</accession>
<sequence length="232" mass="24760">MADHETLERVREMRAKGAPPKVIARALGMTPAEVAPLIRAAAESGDVPAPVSELAGCWISGGWSDGLTVNGHLEWVDVDMPGLTTRGLAAVMVARRPRHSSKLQVAGFLIDVYCLGVKNALGAAMNERELPEFLANYFANYDGGALAIPVEQARHVVFGAVDYARGLGFEPHPDYAPVADLLGPWTGPSDITFGLDGMPTFIQGPYDDVRAIEKTLKRSAGKGKYAISYVVG</sequence>
<name>A0ABQ5R7Z1_9ACTN</name>
<dbReference type="Proteomes" id="UP001144280">
    <property type="component" value="Unassembled WGS sequence"/>
</dbReference>
<protein>
    <submittedName>
        <fullName evidence="1">Uncharacterized protein</fullName>
    </submittedName>
</protein>
<keyword evidence="2" id="KW-1185">Reference proteome</keyword>
<evidence type="ECO:0000313" key="2">
    <source>
        <dbReference type="Proteomes" id="UP001144280"/>
    </source>
</evidence>
<gene>
    <name evidence="1" type="ORF">Pa4123_72690</name>
</gene>
<dbReference type="EMBL" id="BSDI01000052">
    <property type="protein sequence ID" value="GLI01992.1"/>
    <property type="molecule type" value="Genomic_DNA"/>
</dbReference>
<organism evidence="1 2">
    <name type="scientific">Phytohabitans aurantiacus</name>
    <dbReference type="NCBI Taxonomy" id="3016789"/>
    <lineage>
        <taxon>Bacteria</taxon>
        <taxon>Bacillati</taxon>
        <taxon>Actinomycetota</taxon>
        <taxon>Actinomycetes</taxon>
        <taxon>Micromonosporales</taxon>
        <taxon>Micromonosporaceae</taxon>
    </lineage>
</organism>
<dbReference type="RefSeq" id="WP_281903453.1">
    <property type="nucleotide sequence ID" value="NZ_BSDI01000052.1"/>
</dbReference>
<comment type="caution">
    <text evidence="1">The sequence shown here is derived from an EMBL/GenBank/DDBJ whole genome shotgun (WGS) entry which is preliminary data.</text>
</comment>
<evidence type="ECO:0000313" key="1">
    <source>
        <dbReference type="EMBL" id="GLI01992.1"/>
    </source>
</evidence>